<dbReference type="SUPFAM" id="SSF49464">
    <property type="entry name" value="Carboxypeptidase regulatory domain-like"/>
    <property type="match status" value="1"/>
</dbReference>
<keyword evidence="3 11" id="KW-0121">Carboxypeptidase</keyword>
<dbReference type="GO" id="GO:0016485">
    <property type="term" value="P:protein processing"/>
    <property type="evidence" value="ECO:0007669"/>
    <property type="project" value="TreeGrafter"/>
</dbReference>
<dbReference type="GO" id="GO:0005615">
    <property type="term" value="C:extracellular space"/>
    <property type="evidence" value="ECO:0007669"/>
    <property type="project" value="TreeGrafter"/>
</dbReference>
<keyword evidence="12" id="KW-1185">Reference proteome</keyword>
<dbReference type="InterPro" id="IPR050753">
    <property type="entry name" value="Peptidase_M14_domain"/>
</dbReference>
<evidence type="ECO:0000256" key="7">
    <source>
        <dbReference type="ARBA" id="ARBA00023180"/>
    </source>
</evidence>
<keyword evidence="3 11" id="KW-0645">Protease</keyword>
<evidence type="ECO:0000256" key="5">
    <source>
        <dbReference type="ARBA" id="ARBA00022801"/>
    </source>
</evidence>
<dbReference type="InterPro" id="IPR057246">
    <property type="entry name" value="CARBOXYPEPT_ZN_1"/>
</dbReference>
<dbReference type="STRING" id="158441.A0A226EGG8"/>
<comment type="cofactor">
    <cofactor evidence="1">
        <name>Zn(2+)</name>
        <dbReference type="ChEBI" id="CHEBI:29105"/>
    </cofactor>
</comment>
<dbReference type="OMA" id="NIDHEIR"/>
<feature type="active site" description="Proton donor/acceptor" evidence="8">
    <location>
        <position position="320"/>
    </location>
</feature>
<dbReference type="GO" id="GO:0006518">
    <property type="term" value="P:peptide metabolic process"/>
    <property type="evidence" value="ECO:0007669"/>
    <property type="project" value="TreeGrafter"/>
</dbReference>
<evidence type="ECO:0000313" key="12">
    <source>
        <dbReference type="Proteomes" id="UP000198287"/>
    </source>
</evidence>
<dbReference type="InterPro" id="IPR000834">
    <property type="entry name" value="Peptidase_M14"/>
</dbReference>
<feature type="signal peptide" evidence="9">
    <location>
        <begin position="1"/>
        <end position="24"/>
    </location>
</feature>
<evidence type="ECO:0000259" key="10">
    <source>
        <dbReference type="PROSITE" id="PS52035"/>
    </source>
</evidence>
<evidence type="ECO:0000256" key="2">
    <source>
        <dbReference type="ARBA" id="ARBA00005988"/>
    </source>
</evidence>
<dbReference type="GO" id="GO:0008270">
    <property type="term" value="F:zinc ion binding"/>
    <property type="evidence" value="ECO:0007669"/>
    <property type="project" value="InterPro"/>
</dbReference>
<name>A0A226EGG8_FOLCA</name>
<dbReference type="PRINTS" id="PR00765">
    <property type="entry name" value="CRBOXYPTASEA"/>
</dbReference>
<organism evidence="11 12">
    <name type="scientific">Folsomia candida</name>
    <name type="common">Springtail</name>
    <dbReference type="NCBI Taxonomy" id="158441"/>
    <lineage>
        <taxon>Eukaryota</taxon>
        <taxon>Metazoa</taxon>
        <taxon>Ecdysozoa</taxon>
        <taxon>Arthropoda</taxon>
        <taxon>Hexapoda</taxon>
        <taxon>Collembola</taxon>
        <taxon>Entomobryomorpha</taxon>
        <taxon>Isotomoidea</taxon>
        <taxon>Isotomidae</taxon>
        <taxon>Proisotominae</taxon>
        <taxon>Folsomia</taxon>
    </lineage>
</organism>
<dbReference type="EMBL" id="LNIX01000004">
    <property type="protein sequence ID" value="OXA56164.1"/>
    <property type="molecule type" value="Genomic_DNA"/>
</dbReference>
<keyword evidence="7" id="KW-0325">Glycoprotein</keyword>
<dbReference type="InterPro" id="IPR057247">
    <property type="entry name" value="CARBOXYPEPT_ZN_2"/>
</dbReference>
<reference evidence="11 12" key="1">
    <citation type="submission" date="2015-12" db="EMBL/GenBank/DDBJ databases">
        <title>The genome of Folsomia candida.</title>
        <authorList>
            <person name="Faddeeva A."/>
            <person name="Derks M.F."/>
            <person name="Anvar Y."/>
            <person name="Smit S."/>
            <person name="Van Straalen N."/>
            <person name="Roelofs D."/>
        </authorList>
    </citation>
    <scope>NUCLEOTIDE SEQUENCE [LARGE SCALE GENOMIC DNA]</scope>
    <source>
        <strain evidence="11 12">VU population</strain>
        <tissue evidence="11">Whole body</tissue>
    </source>
</reference>
<dbReference type="CDD" id="cd11308">
    <property type="entry name" value="Peptidase_M14NE-CP-C_like"/>
    <property type="match status" value="1"/>
</dbReference>
<dbReference type="PANTHER" id="PTHR11532:SF57">
    <property type="entry name" value="CARBOXYPEPTIDASE D, B"/>
    <property type="match status" value="1"/>
</dbReference>
<dbReference type="GO" id="GO:0004181">
    <property type="term" value="F:metallocarboxypeptidase activity"/>
    <property type="evidence" value="ECO:0007669"/>
    <property type="project" value="InterPro"/>
</dbReference>
<evidence type="ECO:0000313" key="11">
    <source>
        <dbReference type="EMBL" id="OXA56164.1"/>
    </source>
</evidence>
<dbReference type="PROSITE" id="PS00133">
    <property type="entry name" value="CARBOXYPEPT_ZN_2"/>
    <property type="match status" value="1"/>
</dbReference>
<keyword evidence="6" id="KW-0862">Zinc</keyword>
<dbReference type="PROSITE" id="PS52035">
    <property type="entry name" value="PEPTIDASE_M14"/>
    <property type="match status" value="1"/>
</dbReference>
<comment type="caution">
    <text evidence="11">The sequence shown here is derived from an EMBL/GenBank/DDBJ whole genome shotgun (WGS) entry which is preliminary data.</text>
</comment>
<dbReference type="Proteomes" id="UP000198287">
    <property type="component" value="Unassembled WGS sequence"/>
</dbReference>
<dbReference type="CDD" id="cd03868">
    <property type="entry name" value="M14_CPD_I"/>
    <property type="match status" value="1"/>
</dbReference>
<dbReference type="PANTHER" id="PTHR11532">
    <property type="entry name" value="PROTEASE M14 CARBOXYPEPTIDASE"/>
    <property type="match status" value="1"/>
</dbReference>
<dbReference type="Gene3D" id="3.40.630.10">
    <property type="entry name" value="Zn peptidases"/>
    <property type="match status" value="1"/>
</dbReference>
<accession>A0A226EGG8</accession>
<dbReference type="SUPFAM" id="SSF53187">
    <property type="entry name" value="Zn-dependent exopeptidases"/>
    <property type="match status" value="1"/>
</dbReference>
<evidence type="ECO:0000256" key="6">
    <source>
        <dbReference type="ARBA" id="ARBA00022833"/>
    </source>
</evidence>
<dbReference type="AlphaFoldDB" id="A0A226EGG8"/>
<dbReference type="Gene3D" id="2.60.40.1120">
    <property type="entry name" value="Carboxypeptidase-like, regulatory domain"/>
    <property type="match status" value="1"/>
</dbReference>
<sequence length="434" mass="49706">MEIIKKSIFGILTLLTLHQHWATCKVPDNIDVLDEWWTTFSESWPRYHQTTQIIHQMAETLPKNVQIYSIGKTVQKREMWVIKLGSDLTKKRSFLVPQMKLVANMHGDETLGRALLLMFAVDVLTKYQKGYRRAIDLLKNTEIHLLYSMNTDGFEATPEGECSPDPDILGRCNANLADLNRDFPDQFVDSGDTFEELLEGRQPETQNVMKWIVANYFVLSANLHALSLVASYPFDSVSLKLEKDPRYKGAGVISRSPDHDFFFTLATMYATTHEFMSIENNCTEGEFPNGVTNGAEWYNVRGGMQDFNYIHSNTFDITFELSCCKFPPKETLLGEWEANREALWKYVEATHWGIKGLVQDEEGNPIDGATIHVDGINHTVYTTPQGEYWRLLVPGKSYTVWAEADGYKASEERDVVVHQKVKVAERYDFTLKEV</sequence>
<proteinExistence type="inferred from homology"/>
<keyword evidence="4" id="KW-0479">Metal-binding</keyword>
<gene>
    <name evidence="11" type="ORF">Fcan01_09777</name>
</gene>
<evidence type="ECO:0000256" key="3">
    <source>
        <dbReference type="ARBA" id="ARBA00022645"/>
    </source>
</evidence>
<evidence type="ECO:0000256" key="1">
    <source>
        <dbReference type="ARBA" id="ARBA00001947"/>
    </source>
</evidence>
<evidence type="ECO:0000256" key="9">
    <source>
        <dbReference type="SAM" id="SignalP"/>
    </source>
</evidence>
<protein>
    <submittedName>
        <fullName evidence="11">Carboxypeptidase N catalytic chain</fullName>
    </submittedName>
</protein>
<dbReference type="Pfam" id="PF00246">
    <property type="entry name" value="Peptidase_M14"/>
    <property type="match status" value="1"/>
</dbReference>
<dbReference type="SMART" id="SM00631">
    <property type="entry name" value="Zn_pept"/>
    <property type="match status" value="1"/>
</dbReference>
<dbReference type="OrthoDB" id="10249045at2759"/>
<keyword evidence="5" id="KW-0378">Hydrolase</keyword>
<comment type="similarity">
    <text evidence="2 8">Belongs to the peptidase M14 family.</text>
</comment>
<evidence type="ECO:0000256" key="4">
    <source>
        <dbReference type="ARBA" id="ARBA00022723"/>
    </source>
</evidence>
<feature type="chain" id="PRO_5012375442" evidence="9">
    <location>
        <begin position="25"/>
        <end position="434"/>
    </location>
</feature>
<dbReference type="InterPro" id="IPR008969">
    <property type="entry name" value="CarboxyPept-like_regulatory"/>
</dbReference>
<dbReference type="PROSITE" id="PS00132">
    <property type="entry name" value="CARBOXYPEPT_ZN_1"/>
    <property type="match status" value="1"/>
</dbReference>
<keyword evidence="9" id="KW-0732">Signal</keyword>
<feature type="domain" description="Peptidase M14" evidence="10">
    <location>
        <begin position="43"/>
        <end position="350"/>
    </location>
</feature>
<dbReference type="Pfam" id="PF13620">
    <property type="entry name" value="CarboxypepD_reg"/>
    <property type="match status" value="1"/>
</dbReference>
<evidence type="ECO:0000256" key="8">
    <source>
        <dbReference type="PROSITE-ProRule" id="PRU01379"/>
    </source>
</evidence>